<name>A0ABP8I7Q2_9BACT</name>
<dbReference type="EMBL" id="BAABGZ010000013">
    <property type="protein sequence ID" value="GAA4353072.1"/>
    <property type="molecule type" value="Genomic_DNA"/>
</dbReference>
<proteinExistence type="predicted"/>
<dbReference type="RefSeq" id="WP_345235034.1">
    <property type="nucleotide sequence ID" value="NZ_BAABGZ010000013.1"/>
</dbReference>
<evidence type="ECO:0008006" key="3">
    <source>
        <dbReference type="Google" id="ProtNLM"/>
    </source>
</evidence>
<reference evidence="2" key="1">
    <citation type="journal article" date="2019" name="Int. J. Syst. Evol. Microbiol.">
        <title>The Global Catalogue of Microorganisms (GCM) 10K type strain sequencing project: providing services to taxonomists for standard genome sequencing and annotation.</title>
        <authorList>
            <consortium name="The Broad Institute Genomics Platform"/>
            <consortium name="The Broad Institute Genome Sequencing Center for Infectious Disease"/>
            <person name="Wu L."/>
            <person name="Ma J."/>
        </authorList>
    </citation>
    <scope>NUCLEOTIDE SEQUENCE [LARGE SCALE GENOMIC DNA]</scope>
    <source>
        <strain evidence="2">JCM 17923</strain>
    </source>
</reference>
<evidence type="ECO:0000313" key="2">
    <source>
        <dbReference type="Proteomes" id="UP001501153"/>
    </source>
</evidence>
<evidence type="ECO:0000313" key="1">
    <source>
        <dbReference type="EMBL" id="GAA4353072.1"/>
    </source>
</evidence>
<protein>
    <recommendedName>
        <fullName evidence="3">DNA-binding protein</fullName>
    </recommendedName>
</protein>
<gene>
    <name evidence="1" type="ORF">GCM10023185_13330</name>
</gene>
<sequence length="65" mass="7330">MSPAPAAFKIQPYNKTQLASYYGVGIDTLNAWLKDVPELGEYRGRLFTKKQVQAIVEHLGEPDKH</sequence>
<comment type="caution">
    <text evidence="1">The sequence shown here is derived from an EMBL/GenBank/DDBJ whole genome shotgun (WGS) entry which is preliminary data.</text>
</comment>
<accession>A0ABP8I7Q2</accession>
<organism evidence="1 2">
    <name type="scientific">Hymenobacter saemangeumensis</name>
    <dbReference type="NCBI Taxonomy" id="1084522"/>
    <lineage>
        <taxon>Bacteria</taxon>
        <taxon>Pseudomonadati</taxon>
        <taxon>Bacteroidota</taxon>
        <taxon>Cytophagia</taxon>
        <taxon>Cytophagales</taxon>
        <taxon>Hymenobacteraceae</taxon>
        <taxon>Hymenobacter</taxon>
    </lineage>
</organism>
<dbReference type="Proteomes" id="UP001501153">
    <property type="component" value="Unassembled WGS sequence"/>
</dbReference>
<keyword evidence="2" id="KW-1185">Reference proteome</keyword>